<dbReference type="VEuPathDB" id="FungiDB:PV10_05976"/>
<gene>
    <name evidence="2" type="ORF">PV10_05976</name>
</gene>
<dbReference type="InterPro" id="IPR013783">
    <property type="entry name" value="Ig-like_fold"/>
</dbReference>
<proteinExistence type="predicted"/>
<dbReference type="InterPro" id="IPR015919">
    <property type="entry name" value="Cadherin-like_sf"/>
</dbReference>
<dbReference type="Pfam" id="PF05345">
    <property type="entry name" value="He_PIG"/>
    <property type="match status" value="2"/>
</dbReference>
<dbReference type="Proteomes" id="UP000054302">
    <property type="component" value="Unassembled WGS sequence"/>
</dbReference>
<dbReference type="SMART" id="SM00736">
    <property type="entry name" value="CADG"/>
    <property type="match status" value="1"/>
</dbReference>
<organism evidence="2 3">
    <name type="scientific">Exophiala mesophila</name>
    <name type="common">Black yeast-like fungus</name>
    <dbReference type="NCBI Taxonomy" id="212818"/>
    <lineage>
        <taxon>Eukaryota</taxon>
        <taxon>Fungi</taxon>
        <taxon>Dikarya</taxon>
        <taxon>Ascomycota</taxon>
        <taxon>Pezizomycotina</taxon>
        <taxon>Eurotiomycetes</taxon>
        <taxon>Chaetothyriomycetidae</taxon>
        <taxon>Chaetothyriales</taxon>
        <taxon>Herpotrichiellaceae</taxon>
        <taxon>Exophiala</taxon>
    </lineage>
</organism>
<dbReference type="RefSeq" id="XP_016223009.1">
    <property type="nucleotide sequence ID" value="XM_016370716.1"/>
</dbReference>
<dbReference type="GeneID" id="27323821"/>
<dbReference type="EMBL" id="KN847523">
    <property type="protein sequence ID" value="KIV91435.1"/>
    <property type="molecule type" value="Genomic_DNA"/>
</dbReference>
<accession>A0A0D1WQR5</accession>
<keyword evidence="3" id="KW-1185">Reference proteome</keyword>
<name>A0A0D1WQR5_EXOME</name>
<reference evidence="2 3" key="1">
    <citation type="submission" date="2015-01" db="EMBL/GenBank/DDBJ databases">
        <title>The Genome Sequence of Exophiala mesophila CBS40295.</title>
        <authorList>
            <consortium name="The Broad Institute Genomics Platform"/>
            <person name="Cuomo C."/>
            <person name="de Hoog S."/>
            <person name="Gorbushina A."/>
            <person name="Stielow B."/>
            <person name="Teixiera M."/>
            <person name="Abouelleil A."/>
            <person name="Chapman S.B."/>
            <person name="Priest M."/>
            <person name="Young S.K."/>
            <person name="Wortman J."/>
            <person name="Nusbaum C."/>
            <person name="Birren B."/>
        </authorList>
    </citation>
    <scope>NUCLEOTIDE SEQUENCE [LARGE SCALE GENOMIC DNA]</scope>
    <source>
        <strain evidence="2 3">CBS 40295</strain>
    </source>
</reference>
<dbReference type="HOGENOM" id="CLU_036732_0_0_1"/>
<feature type="domain" description="Dystroglycan-type cadherin-like" evidence="1">
    <location>
        <begin position="50"/>
        <end position="145"/>
    </location>
</feature>
<evidence type="ECO:0000313" key="3">
    <source>
        <dbReference type="Proteomes" id="UP000054302"/>
    </source>
</evidence>
<sequence>MSFLIDSTVRKSSFSFTLAHAIWMPLNEARTPWPALILALLVYKSQCAPELFFPINSQVPPVAYVSHLYHFTFSQVTFVSNAPQISYSISRSPDWLQFNSSTRTFSGTPSQQDVGSTTMELTAEDASGRSMSLVTLVVLEVTELSREDSILSTLMEFGPVSPPYTFLFQPLEQFVLTFKKHVFHGTNSNTNYYATSADRSHLPSWIQFNADEVAYTGTTPSMASVRAPPHNFGILLIASNVPGFAEVAVAFQITISLRVLSCRNPSNTLVAEVGVFFQTTPLRDMLLLDGLPISDSQIASVILLDAPPWTHLDESLIALSGMSPIHLNTSITAMVSDVYGDTTNITWRLEFVRSKSISWEVLAEISITVGTYFEESLMVGNKWDFVEIQSTPEWMHFNPSTRSLYGNVPKNARPAKFSISVILTNTTTEATSAILIELTAD</sequence>
<dbReference type="Gene3D" id="2.60.40.10">
    <property type="entry name" value="Immunoglobulins"/>
    <property type="match status" value="3"/>
</dbReference>
<evidence type="ECO:0000313" key="2">
    <source>
        <dbReference type="EMBL" id="KIV91435.1"/>
    </source>
</evidence>
<dbReference type="GO" id="GO:0005509">
    <property type="term" value="F:calcium ion binding"/>
    <property type="evidence" value="ECO:0007669"/>
    <property type="project" value="InterPro"/>
</dbReference>
<dbReference type="STRING" id="212818.A0A0D1WQR5"/>
<dbReference type="GO" id="GO:0016020">
    <property type="term" value="C:membrane"/>
    <property type="evidence" value="ECO:0007669"/>
    <property type="project" value="InterPro"/>
</dbReference>
<evidence type="ECO:0000259" key="1">
    <source>
        <dbReference type="SMART" id="SM00736"/>
    </source>
</evidence>
<dbReference type="OrthoDB" id="10264738at2759"/>
<dbReference type="InterPro" id="IPR006644">
    <property type="entry name" value="Cadg"/>
</dbReference>
<protein>
    <recommendedName>
        <fullName evidence="1">Dystroglycan-type cadherin-like domain-containing protein</fullName>
    </recommendedName>
</protein>
<dbReference type="AlphaFoldDB" id="A0A0D1WQR5"/>
<dbReference type="SUPFAM" id="SSF49313">
    <property type="entry name" value="Cadherin-like"/>
    <property type="match status" value="3"/>
</dbReference>